<dbReference type="EMBL" id="BSSU01000018">
    <property type="protein sequence ID" value="GLX83614.1"/>
    <property type="molecule type" value="Genomic_DNA"/>
</dbReference>
<evidence type="ECO:0000313" key="1">
    <source>
        <dbReference type="EMBL" id="GLX83614.1"/>
    </source>
</evidence>
<gene>
    <name evidence="1" type="ORF">theurythT_30670</name>
</gene>
<proteinExistence type="predicted"/>
<sequence length="36" mass="4070">MMSLSTFMQGQINSIRLSPTKDLTIIHAVNDFSMKL</sequence>
<accession>A0ABQ6H823</accession>
<protein>
    <submittedName>
        <fullName evidence="1">Uncharacterized protein</fullName>
    </submittedName>
</protein>
<name>A0ABQ6H823_9GAMM</name>
<keyword evidence="2" id="KW-1185">Reference proteome</keyword>
<organism evidence="1 2">
    <name type="scientific">Thalassotalea eurytherma</name>
    <dbReference type="NCBI Taxonomy" id="1144278"/>
    <lineage>
        <taxon>Bacteria</taxon>
        <taxon>Pseudomonadati</taxon>
        <taxon>Pseudomonadota</taxon>
        <taxon>Gammaproteobacteria</taxon>
        <taxon>Alteromonadales</taxon>
        <taxon>Colwelliaceae</taxon>
        <taxon>Thalassotalea</taxon>
    </lineage>
</organism>
<reference evidence="1 2" key="1">
    <citation type="submission" date="2023-03" db="EMBL/GenBank/DDBJ databases">
        <title>Draft genome sequence of Thalassotalea eurytherma JCM 18482T.</title>
        <authorList>
            <person name="Sawabe T."/>
        </authorList>
    </citation>
    <scope>NUCLEOTIDE SEQUENCE [LARGE SCALE GENOMIC DNA]</scope>
    <source>
        <strain evidence="1 2">JCM 18482</strain>
    </source>
</reference>
<comment type="caution">
    <text evidence="1">The sequence shown here is derived from an EMBL/GenBank/DDBJ whole genome shotgun (WGS) entry which is preliminary data.</text>
</comment>
<dbReference type="Proteomes" id="UP001157133">
    <property type="component" value="Unassembled WGS sequence"/>
</dbReference>
<evidence type="ECO:0000313" key="2">
    <source>
        <dbReference type="Proteomes" id="UP001157133"/>
    </source>
</evidence>